<protein>
    <recommendedName>
        <fullName evidence="5">DUF4408 domain-containing protein</fullName>
    </recommendedName>
</protein>
<reference evidence="3" key="2">
    <citation type="submission" date="2020-08" db="EMBL/GenBank/DDBJ databases">
        <title>Plant Genome Project.</title>
        <authorList>
            <person name="Zhang R.-G."/>
        </authorList>
    </citation>
    <scope>NUCLEOTIDE SEQUENCE</scope>
    <source>
        <strain evidence="3">Huo1</strain>
        <tissue evidence="3">Leaf</tissue>
    </source>
</reference>
<dbReference type="PANTHER" id="PTHR33098:SF76">
    <property type="entry name" value="DUF4408 DOMAIN-CONTAINING PROTEIN"/>
    <property type="match status" value="1"/>
</dbReference>
<gene>
    <name evidence="3" type="ORF">SASPL_136510</name>
</gene>
<feature type="transmembrane region" description="Helical" evidence="2">
    <location>
        <begin position="21"/>
        <end position="40"/>
    </location>
</feature>
<evidence type="ECO:0000256" key="2">
    <source>
        <dbReference type="SAM" id="Phobius"/>
    </source>
</evidence>
<dbReference type="PANTHER" id="PTHR33098">
    <property type="entry name" value="COTTON FIBER (DUF761)"/>
    <property type="match status" value="1"/>
</dbReference>
<name>A0A8X8ZHL3_SALSN</name>
<dbReference type="EMBL" id="PNBA02000013">
    <property type="protein sequence ID" value="KAG6404264.1"/>
    <property type="molecule type" value="Genomic_DNA"/>
</dbReference>
<sequence length="374" mass="42857">MAFLFVDSLAKNNSRFVQISCKILELLFLSMGLVSTILFLKDALNLPQYCKTIFSTATEFWSSIKCFFSSSPTTITAVTINLMILLIFASSRRRHHLETTTSNYILGHVDTDLEFQIDHDHDFDLDQDQDHDHDQSPLILEPPPLPQPSAPPIWDVIEVTPLLLLPSDVAQPILIRDSNATNWYDDDVSNQDSSVGLQTHLISNVQSTVLTSSTAVATIEKWKDALIIEKEAEEREATDQEEDNTMDATWEAITGGGKPKQKLKPKLKQKKKLGLKKSETWEEAVSQRRRQPRRLDSEEVVPTSPKWRELRKAETFNDAVSATRRGGLVRRDPSMSLEEFNLKVDRFIKNFNDEIRLQRQESYQRYLRIINQRG</sequence>
<keyword evidence="2" id="KW-1133">Transmembrane helix</keyword>
<comment type="caution">
    <text evidence="3">The sequence shown here is derived from an EMBL/GenBank/DDBJ whole genome shotgun (WGS) entry which is preliminary data.</text>
</comment>
<evidence type="ECO:0000313" key="4">
    <source>
        <dbReference type="Proteomes" id="UP000298416"/>
    </source>
</evidence>
<evidence type="ECO:0000256" key="1">
    <source>
        <dbReference type="SAM" id="MobiDB-lite"/>
    </source>
</evidence>
<feature type="transmembrane region" description="Helical" evidence="2">
    <location>
        <begin position="60"/>
        <end position="88"/>
    </location>
</feature>
<dbReference type="Pfam" id="PF05553">
    <property type="entry name" value="DUF761"/>
    <property type="match status" value="1"/>
</dbReference>
<feature type="compositionally biased region" description="Basic residues" evidence="1">
    <location>
        <begin position="259"/>
        <end position="275"/>
    </location>
</feature>
<keyword evidence="2" id="KW-0812">Transmembrane</keyword>
<evidence type="ECO:0000313" key="3">
    <source>
        <dbReference type="EMBL" id="KAG6404264.1"/>
    </source>
</evidence>
<organism evidence="3">
    <name type="scientific">Salvia splendens</name>
    <name type="common">Scarlet sage</name>
    <dbReference type="NCBI Taxonomy" id="180675"/>
    <lineage>
        <taxon>Eukaryota</taxon>
        <taxon>Viridiplantae</taxon>
        <taxon>Streptophyta</taxon>
        <taxon>Embryophyta</taxon>
        <taxon>Tracheophyta</taxon>
        <taxon>Spermatophyta</taxon>
        <taxon>Magnoliopsida</taxon>
        <taxon>eudicotyledons</taxon>
        <taxon>Gunneridae</taxon>
        <taxon>Pentapetalae</taxon>
        <taxon>asterids</taxon>
        <taxon>lamiids</taxon>
        <taxon>Lamiales</taxon>
        <taxon>Lamiaceae</taxon>
        <taxon>Nepetoideae</taxon>
        <taxon>Mentheae</taxon>
        <taxon>Salviinae</taxon>
        <taxon>Salvia</taxon>
        <taxon>Salvia subgen. Calosphace</taxon>
        <taxon>core Calosphace</taxon>
    </lineage>
</organism>
<dbReference type="Proteomes" id="UP000298416">
    <property type="component" value="Unassembled WGS sequence"/>
</dbReference>
<proteinExistence type="predicted"/>
<dbReference type="InterPro" id="IPR008480">
    <property type="entry name" value="DUF761_pln"/>
</dbReference>
<reference evidence="3" key="1">
    <citation type="submission" date="2018-01" db="EMBL/GenBank/DDBJ databases">
        <authorList>
            <person name="Mao J.F."/>
        </authorList>
    </citation>
    <scope>NUCLEOTIDE SEQUENCE</scope>
    <source>
        <strain evidence="3">Huo1</strain>
        <tissue evidence="3">Leaf</tissue>
    </source>
</reference>
<evidence type="ECO:0008006" key="5">
    <source>
        <dbReference type="Google" id="ProtNLM"/>
    </source>
</evidence>
<dbReference type="OrthoDB" id="1933168at2759"/>
<keyword evidence="4" id="KW-1185">Reference proteome</keyword>
<dbReference type="AlphaFoldDB" id="A0A8X8ZHL3"/>
<feature type="region of interest" description="Disordered" evidence="1">
    <location>
        <begin position="251"/>
        <end position="303"/>
    </location>
</feature>
<keyword evidence="2" id="KW-0472">Membrane</keyword>
<accession>A0A8X8ZHL3</accession>